<feature type="binding site" evidence="9">
    <location>
        <position position="152"/>
    </location>
    <ligand>
        <name>1-deoxy-D-xylulose 5-phosphate</name>
        <dbReference type="ChEBI" id="CHEBI:57792"/>
    </ligand>
</feature>
<evidence type="ECO:0000259" key="11">
    <source>
        <dbReference type="Pfam" id="PF08436"/>
    </source>
</evidence>
<evidence type="ECO:0000256" key="6">
    <source>
        <dbReference type="ARBA" id="ARBA00023211"/>
    </source>
</evidence>
<feature type="binding site" evidence="9">
    <location>
        <position position="15"/>
    </location>
    <ligand>
        <name>NADPH</name>
        <dbReference type="ChEBI" id="CHEBI:57783"/>
    </ligand>
</feature>
<feature type="binding site" evidence="9">
    <location>
        <position position="153"/>
    </location>
    <ligand>
        <name>Mn(2+)</name>
        <dbReference type="ChEBI" id="CHEBI:29035"/>
    </ligand>
</feature>
<dbReference type="EC" id="1.1.1.267" evidence="9"/>
<dbReference type="InterPro" id="IPR036169">
    <property type="entry name" value="DXPR_C_sf"/>
</dbReference>
<dbReference type="GO" id="GO:0070402">
    <property type="term" value="F:NADPH binding"/>
    <property type="evidence" value="ECO:0007669"/>
    <property type="project" value="InterPro"/>
</dbReference>
<dbReference type="Pfam" id="PF13288">
    <property type="entry name" value="DXPR_C"/>
    <property type="match status" value="1"/>
</dbReference>
<sequence length="389" mass="41596">MTLNRRSVTVLGATGSIGNSTLDLINRHPDTFDVDTVTAHRDIVGLAAAARQSNARYAVIADETKYLALKGLLGGTGIQVAAGADAIIERAGAGTDWTMAAIVGLAGLEPIMAALRAGGTVALANKEALVAAGTIMMDAVVDHGATLLPVDSEHNAVFQCFEPDPARIRRIVLTASGGPFRTWSYEQMRYATVTQAVKHPNWPMGHKISVDSATMMNKGLELIEARHLFGVAPGMLDIVVHPESIIHSMVDFIDGSTLAQMGCPDMRVPIAYTLAWPERMATPCDRLDLAQLGQLTFEKPDEDRFPALRIAKSALYQGGATPVIMNAANEVAVAAFLQQHIGFADIMKVVEMVLETYMAPDPADLDDVHAIDEEARAFTTFHLKAAVAA</sequence>
<dbReference type="Proteomes" id="UP000321250">
    <property type="component" value="Unassembled WGS sequence"/>
</dbReference>
<feature type="binding site" evidence="9">
    <location>
        <position position="16"/>
    </location>
    <ligand>
        <name>NADPH</name>
        <dbReference type="ChEBI" id="CHEBI:57783"/>
    </ligand>
</feature>
<feature type="domain" description="DXP reductoisomerase C-terminal" evidence="12">
    <location>
        <begin position="261"/>
        <end position="377"/>
    </location>
</feature>
<keyword evidence="7 9" id="KW-0414">Isoprene biosynthesis</keyword>
<dbReference type="GO" id="GO:0030145">
    <property type="term" value="F:manganese ion binding"/>
    <property type="evidence" value="ECO:0007669"/>
    <property type="project" value="TreeGrafter"/>
</dbReference>
<dbReference type="SUPFAM" id="SSF69055">
    <property type="entry name" value="1-deoxy-D-xylulose-5-phosphate reductoisomerase, C-terminal domain"/>
    <property type="match status" value="1"/>
</dbReference>
<feature type="binding site" evidence="9">
    <location>
        <position position="41"/>
    </location>
    <ligand>
        <name>NADPH</name>
        <dbReference type="ChEBI" id="CHEBI:57783"/>
    </ligand>
</feature>
<feature type="binding site" evidence="9">
    <location>
        <position position="127"/>
    </location>
    <ligand>
        <name>NADPH</name>
        <dbReference type="ChEBI" id="CHEBI:57783"/>
    </ligand>
</feature>
<dbReference type="InterPro" id="IPR036291">
    <property type="entry name" value="NAD(P)-bd_dom_sf"/>
</dbReference>
<evidence type="ECO:0000259" key="12">
    <source>
        <dbReference type="Pfam" id="PF13288"/>
    </source>
</evidence>
<comment type="catalytic activity">
    <reaction evidence="8">
        <text>2-C-methyl-D-erythritol 4-phosphate + NADP(+) = 1-deoxy-D-xylulose 5-phosphate + NADPH + H(+)</text>
        <dbReference type="Rhea" id="RHEA:13717"/>
        <dbReference type="ChEBI" id="CHEBI:15378"/>
        <dbReference type="ChEBI" id="CHEBI:57783"/>
        <dbReference type="ChEBI" id="CHEBI:57792"/>
        <dbReference type="ChEBI" id="CHEBI:58262"/>
        <dbReference type="ChEBI" id="CHEBI:58349"/>
        <dbReference type="EC" id="1.1.1.267"/>
    </reaction>
    <physiologicalReaction direction="right-to-left" evidence="8">
        <dbReference type="Rhea" id="RHEA:13719"/>
    </physiologicalReaction>
</comment>
<evidence type="ECO:0000256" key="4">
    <source>
        <dbReference type="ARBA" id="ARBA00022857"/>
    </source>
</evidence>
<keyword evidence="3 9" id="KW-0479">Metal-binding</keyword>
<protein>
    <recommendedName>
        <fullName evidence="9">1-deoxy-D-xylulose 5-phosphate reductoisomerase</fullName>
        <shortName evidence="9">DXP reductoisomerase</shortName>
        <ecNumber evidence="9">1.1.1.267</ecNumber>
    </recommendedName>
    <alternativeName>
        <fullName evidence="9">1-deoxyxylulose-5-phosphate reductoisomerase</fullName>
    </alternativeName>
    <alternativeName>
        <fullName evidence="9">2-C-methyl-D-erythritol 4-phosphate synthase</fullName>
    </alternativeName>
</protein>
<proteinExistence type="inferred from homology"/>
<comment type="similarity">
    <text evidence="2 9">Belongs to the DXR family.</text>
</comment>
<dbReference type="GO" id="GO:0030604">
    <property type="term" value="F:1-deoxy-D-xylulose-5-phosphate reductoisomerase activity"/>
    <property type="evidence" value="ECO:0007669"/>
    <property type="project" value="UniProtKB-UniRule"/>
</dbReference>
<name>A0A5C6U8Q5_9SPHN</name>
<evidence type="ECO:0000313" key="13">
    <source>
        <dbReference type="EMBL" id="TXC68005.1"/>
    </source>
</evidence>
<feature type="binding site" evidence="9">
    <location>
        <position position="17"/>
    </location>
    <ligand>
        <name>NADPH</name>
        <dbReference type="ChEBI" id="CHEBI:57783"/>
    </ligand>
</feature>
<feature type="binding site" evidence="9">
    <location>
        <position position="126"/>
    </location>
    <ligand>
        <name>1-deoxy-D-xylulose 5-phosphate</name>
        <dbReference type="ChEBI" id="CHEBI:57792"/>
    </ligand>
</feature>
<feature type="binding site" evidence="9">
    <location>
        <position position="218"/>
    </location>
    <ligand>
        <name>1-deoxy-D-xylulose 5-phosphate</name>
        <dbReference type="ChEBI" id="CHEBI:57792"/>
    </ligand>
</feature>
<feature type="binding site" evidence="9">
    <location>
        <position position="151"/>
    </location>
    <ligand>
        <name>Mn(2+)</name>
        <dbReference type="ChEBI" id="CHEBI:29035"/>
    </ligand>
</feature>
<dbReference type="Gene3D" id="3.40.50.720">
    <property type="entry name" value="NAD(P)-binding Rossmann-like Domain"/>
    <property type="match status" value="1"/>
</dbReference>
<feature type="binding site" evidence="9">
    <location>
        <position position="212"/>
    </location>
    <ligand>
        <name>1-deoxy-D-xylulose 5-phosphate</name>
        <dbReference type="ChEBI" id="CHEBI:57792"/>
    </ligand>
</feature>
<dbReference type="PANTHER" id="PTHR30525">
    <property type="entry name" value="1-DEOXY-D-XYLULOSE 5-PHOSPHATE REDUCTOISOMERASE"/>
    <property type="match status" value="1"/>
</dbReference>
<gene>
    <name evidence="9" type="primary">dxr</name>
    <name evidence="13" type="ORF">FSB78_18700</name>
</gene>
<comment type="caution">
    <text evidence="13">The sequence shown here is derived from an EMBL/GenBank/DDBJ whole genome shotgun (WGS) entry which is preliminary data.</text>
</comment>
<keyword evidence="14" id="KW-1185">Reference proteome</keyword>
<dbReference type="InterPro" id="IPR013644">
    <property type="entry name" value="DXP_reductoisomerase_C"/>
</dbReference>
<dbReference type="OrthoDB" id="9806546at2"/>
<feature type="domain" description="1-deoxy-D-xylulose 5-phosphate reductoisomerase N-terminal" evidence="10">
    <location>
        <begin position="8"/>
        <end position="133"/>
    </location>
</feature>
<feature type="binding site" evidence="9">
    <location>
        <position position="14"/>
    </location>
    <ligand>
        <name>NADPH</name>
        <dbReference type="ChEBI" id="CHEBI:57783"/>
    </ligand>
</feature>
<accession>A0A5C6U8Q5</accession>
<dbReference type="Gene3D" id="1.10.1740.10">
    <property type="match status" value="1"/>
</dbReference>
<dbReference type="FunFam" id="3.40.50.720:FF:000045">
    <property type="entry name" value="1-deoxy-D-xylulose 5-phosphate reductoisomerase"/>
    <property type="match status" value="1"/>
</dbReference>
<keyword evidence="6 9" id="KW-0464">Manganese</keyword>
<dbReference type="UniPathway" id="UPA00056">
    <property type="reaction ID" value="UER00092"/>
</dbReference>
<dbReference type="SUPFAM" id="SSF55347">
    <property type="entry name" value="Glyceraldehyde-3-phosphate dehydrogenase-like, C-terminal domain"/>
    <property type="match status" value="1"/>
</dbReference>
<keyword evidence="5 9" id="KW-0560">Oxidoreductase</keyword>
<evidence type="ECO:0000256" key="5">
    <source>
        <dbReference type="ARBA" id="ARBA00023002"/>
    </source>
</evidence>
<feature type="domain" description="1-deoxy-D-xylulose 5-phosphate reductoisomerase C-terminal" evidence="11">
    <location>
        <begin position="147"/>
        <end position="229"/>
    </location>
</feature>
<feature type="binding site" evidence="9">
    <location>
        <position position="153"/>
    </location>
    <ligand>
        <name>1-deoxy-D-xylulose 5-phosphate</name>
        <dbReference type="ChEBI" id="CHEBI:57792"/>
    </ligand>
</feature>
<organism evidence="13 14">
    <name type="scientific">Sphingomonas ginsenosidivorax</name>
    <dbReference type="NCBI Taxonomy" id="862135"/>
    <lineage>
        <taxon>Bacteria</taxon>
        <taxon>Pseudomonadati</taxon>
        <taxon>Pseudomonadota</taxon>
        <taxon>Alphaproteobacteria</taxon>
        <taxon>Sphingomonadales</taxon>
        <taxon>Sphingomonadaceae</taxon>
        <taxon>Sphingomonas</taxon>
    </lineage>
</organism>
<feature type="binding site" evidence="9">
    <location>
        <position position="217"/>
    </location>
    <ligand>
        <name>1-deoxy-D-xylulose 5-phosphate</name>
        <dbReference type="ChEBI" id="CHEBI:57792"/>
    </ligand>
</feature>
<dbReference type="GO" id="GO:0016853">
    <property type="term" value="F:isomerase activity"/>
    <property type="evidence" value="ECO:0007669"/>
    <property type="project" value="UniProtKB-KW"/>
</dbReference>
<comment type="caution">
    <text evidence="9">Lacks conserved residue(s) required for the propagation of feature annotation.</text>
</comment>
<keyword evidence="4 9" id="KW-0521">NADP</keyword>
<evidence type="ECO:0000256" key="7">
    <source>
        <dbReference type="ARBA" id="ARBA00023229"/>
    </source>
</evidence>
<dbReference type="GO" id="GO:0051484">
    <property type="term" value="P:isopentenyl diphosphate biosynthetic process, methylerythritol 4-phosphate pathway involved in terpenoid biosynthetic process"/>
    <property type="evidence" value="ECO:0007669"/>
    <property type="project" value="UniProtKB-ARBA"/>
</dbReference>
<feature type="binding site" evidence="9">
    <location>
        <position position="176"/>
    </location>
    <ligand>
        <name>1-deoxy-D-xylulose 5-phosphate</name>
        <dbReference type="ChEBI" id="CHEBI:57792"/>
    </ligand>
</feature>
<feature type="binding site" evidence="9">
    <location>
        <position position="125"/>
    </location>
    <ligand>
        <name>NADPH</name>
        <dbReference type="ChEBI" id="CHEBI:57783"/>
    </ligand>
</feature>
<evidence type="ECO:0000256" key="3">
    <source>
        <dbReference type="ARBA" id="ARBA00022723"/>
    </source>
</evidence>
<dbReference type="HAMAP" id="MF_00183">
    <property type="entry name" value="DXP_reductoisom"/>
    <property type="match status" value="1"/>
</dbReference>
<feature type="binding site" evidence="9">
    <location>
        <position position="221"/>
    </location>
    <ligand>
        <name>Mn(2+)</name>
        <dbReference type="ChEBI" id="CHEBI:29035"/>
    </ligand>
</feature>
<dbReference type="NCBIfam" id="NF009114">
    <property type="entry name" value="PRK12464.1"/>
    <property type="match status" value="1"/>
</dbReference>
<dbReference type="SUPFAM" id="SSF51735">
    <property type="entry name" value="NAD(P)-binding Rossmann-fold domains"/>
    <property type="match status" value="1"/>
</dbReference>
<evidence type="ECO:0000313" key="14">
    <source>
        <dbReference type="Proteomes" id="UP000321250"/>
    </source>
</evidence>
<comment type="pathway">
    <text evidence="1 9">Isoprenoid biosynthesis; isopentenyl diphosphate biosynthesis via DXP pathway; isopentenyl diphosphate from 1-deoxy-D-xylulose 5-phosphate: step 1/6.</text>
</comment>
<dbReference type="PANTHER" id="PTHR30525:SF0">
    <property type="entry name" value="1-DEOXY-D-XYLULOSE 5-PHOSPHATE REDUCTOISOMERASE, CHLOROPLASTIC"/>
    <property type="match status" value="1"/>
</dbReference>
<evidence type="ECO:0000259" key="10">
    <source>
        <dbReference type="Pfam" id="PF02670"/>
    </source>
</evidence>
<dbReference type="NCBIfam" id="TIGR00243">
    <property type="entry name" value="Dxr"/>
    <property type="match status" value="1"/>
</dbReference>
<evidence type="ECO:0000256" key="1">
    <source>
        <dbReference type="ARBA" id="ARBA00005094"/>
    </source>
</evidence>
<evidence type="ECO:0000256" key="9">
    <source>
        <dbReference type="HAMAP-Rule" id="MF_00183"/>
    </source>
</evidence>
<keyword evidence="13" id="KW-0413">Isomerase</keyword>
<keyword evidence="9" id="KW-0460">Magnesium</keyword>
<dbReference type="InterPro" id="IPR026877">
    <property type="entry name" value="DXPR_C"/>
</dbReference>
<evidence type="ECO:0000256" key="2">
    <source>
        <dbReference type="ARBA" id="ARBA00006825"/>
    </source>
</evidence>
<comment type="function">
    <text evidence="9">Catalyzes the NADPH-dependent rearrangement and reduction of 1-deoxy-D-xylulose-5-phosphate (DXP) to 2-C-methyl-D-erythritol 4-phosphate (MEP).</text>
</comment>
<feature type="binding site" evidence="9">
    <location>
        <position position="199"/>
    </location>
    <ligand>
        <name>1-deoxy-D-xylulose 5-phosphate</name>
        <dbReference type="ChEBI" id="CHEBI:57792"/>
    </ligand>
</feature>
<dbReference type="AlphaFoldDB" id="A0A5C6U8Q5"/>
<dbReference type="Pfam" id="PF08436">
    <property type="entry name" value="DXP_redisom_C"/>
    <property type="match status" value="1"/>
</dbReference>
<reference evidence="13 14" key="1">
    <citation type="journal article" date="2013" name="Antonie Van Leeuwenhoek">
        <title>Sphingomonas ginsenosidivorax sp. nov., with the ability to transform ginsenosides.</title>
        <authorList>
            <person name="Jin X.F."/>
            <person name="Kim J.K."/>
            <person name="Liu Q.M."/>
            <person name="Kang M.S."/>
            <person name="He D."/>
            <person name="Jin F.X."/>
            <person name="Kim S.C."/>
            <person name="Im W.T."/>
        </authorList>
    </citation>
    <scope>NUCLEOTIDE SEQUENCE [LARGE SCALE GENOMIC DNA]</scope>
    <source>
        <strain evidence="13 14">KHI67</strain>
    </source>
</reference>
<feature type="binding site" evidence="9">
    <location>
        <position position="221"/>
    </location>
    <ligand>
        <name>1-deoxy-D-xylulose 5-phosphate</name>
        <dbReference type="ChEBI" id="CHEBI:57792"/>
    </ligand>
</feature>
<comment type="cofactor">
    <cofactor evidence="9">
        <name>Mg(2+)</name>
        <dbReference type="ChEBI" id="CHEBI:18420"/>
    </cofactor>
    <cofactor evidence="9">
        <name>Mn(2+)</name>
        <dbReference type="ChEBI" id="CHEBI:29035"/>
    </cofactor>
</comment>
<dbReference type="Pfam" id="PF02670">
    <property type="entry name" value="DXP_reductoisom"/>
    <property type="match status" value="1"/>
</dbReference>
<feature type="binding site" evidence="9">
    <location>
        <position position="205"/>
    </location>
    <ligand>
        <name>NADPH</name>
        <dbReference type="ChEBI" id="CHEBI:57783"/>
    </ligand>
</feature>
<dbReference type="PIRSF" id="PIRSF006205">
    <property type="entry name" value="Dxp_reductismrs"/>
    <property type="match status" value="1"/>
</dbReference>
<dbReference type="InterPro" id="IPR003821">
    <property type="entry name" value="DXP_reductoisomerase"/>
</dbReference>
<dbReference type="RefSeq" id="WP_147084396.1">
    <property type="nucleotide sequence ID" value="NZ_VOQR01000002.1"/>
</dbReference>
<evidence type="ECO:0000256" key="8">
    <source>
        <dbReference type="ARBA" id="ARBA00048543"/>
    </source>
</evidence>
<dbReference type="InterPro" id="IPR013512">
    <property type="entry name" value="DXP_reductoisomerase_N"/>
</dbReference>
<dbReference type="EMBL" id="VOQR01000002">
    <property type="protein sequence ID" value="TXC68005.1"/>
    <property type="molecule type" value="Genomic_DNA"/>
</dbReference>